<dbReference type="InterPro" id="IPR018709">
    <property type="entry name" value="CoA_activase_DUF2229"/>
</dbReference>
<dbReference type="AlphaFoldDB" id="A0A497XP20"/>
<dbReference type="InterPro" id="IPR051805">
    <property type="entry name" value="Dehydratase_Activator_Redct"/>
</dbReference>
<organism evidence="2 3">
    <name type="scientific">Hydrogenivirga caldilitoris</name>
    <dbReference type="NCBI Taxonomy" id="246264"/>
    <lineage>
        <taxon>Bacteria</taxon>
        <taxon>Pseudomonadati</taxon>
        <taxon>Aquificota</taxon>
        <taxon>Aquificia</taxon>
        <taxon>Aquificales</taxon>
        <taxon>Aquificaceae</taxon>
        <taxon>Hydrogenivirga</taxon>
    </lineage>
</organism>
<name>A0A497XP20_9AQUI</name>
<dbReference type="Pfam" id="PF09989">
    <property type="entry name" value="DUF2229"/>
    <property type="match status" value="1"/>
</dbReference>
<evidence type="ECO:0000259" key="1">
    <source>
        <dbReference type="Pfam" id="PF09989"/>
    </source>
</evidence>
<dbReference type="PANTHER" id="PTHR32329:SF2">
    <property type="entry name" value="BIFUNCTIONAL PROTEIN [INCLUDES 2-HYDROXYACYL-COA DEHYDRATASE (N-TER) AND ITS ACTIVATOR DOMAIN (C_TERM)"/>
    <property type="match status" value="1"/>
</dbReference>
<proteinExistence type="predicted"/>
<evidence type="ECO:0000313" key="3">
    <source>
        <dbReference type="Proteomes" id="UP000267841"/>
    </source>
</evidence>
<protein>
    <submittedName>
        <fullName evidence="2">Putative nucleotide-binding protein (Sugar kinase/HSP70/actin superfamily)</fullName>
    </submittedName>
</protein>
<keyword evidence="2" id="KW-0418">Kinase</keyword>
<comment type="caution">
    <text evidence="2">The sequence shown here is derived from an EMBL/GenBank/DDBJ whole genome shotgun (WGS) entry which is preliminary data.</text>
</comment>
<dbReference type="PANTHER" id="PTHR32329">
    <property type="entry name" value="BIFUNCTIONAL PROTEIN [INCLUDES 2-HYDROXYACYL-COA DEHYDRATASE (N-TER) AND ITS ACTIVATOR DOMAIN (C_TERM)-RELATED"/>
    <property type="match status" value="1"/>
</dbReference>
<dbReference type="RefSeq" id="WP_121009111.1">
    <property type="nucleotide sequence ID" value="NZ_RCCJ01000001.1"/>
</dbReference>
<dbReference type="OrthoDB" id="9802715at2"/>
<sequence length="403" mass="46133">MPFISLFKRRTAEGGELKKDRSHIRVGIPKFLNVWSTHRFWIGFLKALGIPAKNIVFSSDTSEEQFREYGKGRIGMDSCYPVKVLAGHIGELLTTKKLDIILAPMVYSLPSFLRGHVVDTLSCTRVPMSVENIKAGFLKECNEFEKHGVKFVNPFVSFAEPHLLPKQLYESLKDALDVSYEEVERAVKKGLEELKRFDSEMRKKTREILEWCAQNNHPCILILARPYHMDPGIGHEIDVEFQSLGYPVVWGQYLPTDKDLMDWLFGAEIEAGIIKSPFDISDVWTSSYSSNTNEIIWGAKFAARFPWITAVVRLSSYECGMDQPTYTPVQKIVEYSGTLYFKFGDLDETRPSGSIRIRVETIDYYVKKYSPHIIERKLKRLEERKVPEGFGVIPPPRNASTST</sequence>
<dbReference type="EMBL" id="RCCJ01000001">
    <property type="protein sequence ID" value="RLJ70044.1"/>
    <property type="molecule type" value="Genomic_DNA"/>
</dbReference>
<keyword evidence="2" id="KW-0808">Transferase</keyword>
<reference evidence="2 3" key="1">
    <citation type="submission" date="2018-10" db="EMBL/GenBank/DDBJ databases">
        <title>Genomic Encyclopedia of Archaeal and Bacterial Type Strains, Phase II (KMG-II): from individual species to whole genera.</title>
        <authorList>
            <person name="Goeker M."/>
        </authorList>
    </citation>
    <scope>NUCLEOTIDE SEQUENCE [LARGE SCALE GENOMIC DNA]</scope>
    <source>
        <strain evidence="2 3">DSM 16510</strain>
    </source>
</reference>
<keyword evidence="3" id="KW-1185">Reference proteome</keyword>
<feature type="domain" description="DUF2229" evidence="1">
    <location>
        <begin position="25"/>
        <end position="251"/>
    </location>
</feature>
<dbReference type="Proteomes" id="UP000267841">
    <property type="component" value="Unassembled WGS sequence"/>
</dbReference>
<evidence type="ECO:0000313" key="2">
    <source>
        <dbReference type="EMBL" id="RLJ70044.1"/>
    </source>
</evidence>
<accession>A0A497XP20</accession>
<dbReference type="GO" id="GO:0016301">
    <property type="term" value="F:kinase activity"/>
    <property type="evidence" value="ECO:0007669"/>
    <property type="project" value="UniProtKB-KW"/>
</dbReference>
<gene>
    <name evidence="2" type="ORF">BCF55_0306</name>
</gene>